<dbReference type="GO" id="GO:0006508">
    <property type="term" value="P:proteolysis"/>
    <property type="evidence" value="ECO:0007669"/>
    <property type="project" value="UniProtKB-KW"/>
</dbReference>
<evidence type="ECO:0000313" key="8">
    <source>
        <dbReference type="EMBL" id="CAB5075310.1"/>
    </source>
</evidence>
<gene>
    <name evidence="8" type="ORF">UFOPK4367_00766</name>
</gene>
<sequence>MCGRYASSKGADELIEYFEATLEAPSAVSPAASPETPPAASPAASAPNLAPSWNVAPTAQIYAILDPARLLTTARWGLVPSWAKSLDFAAKTINARVETVADKPSFRSAFKSRRAIIPADGYYEWYTASGPVSRKQPFYICARDRSPLAMAGLYEWWVPSDGGAPVLTATVLTRDATPQIAEIHDRMPLMLPRAAWSEWLGGKLSSVGELLSISETLQELDAYPVSSAVNSSRENRSSLIDPVPLELEQVLW</sequence>
<accession>A0A6J7VAD1</accession>
<evidence type="ECO:0000256" key="3">
    <source>
        <dbReference type="ARBA" id="ARBA00022763"/>
    </source>
</evidence>
<name>A0A6J7VAD1_9ZZZZ</name>
<evidence type="ECO:0000256" key="7">
    <source>
        <dbReference type="ARBA" id="ARBA00023239"/>
    </source>
</evidence>
<proteinExistence type="inferred from homology"/>
<protein>
    <submittedName>
        <fullName evidence="8">Unannotated protein</fullName>
    </submittedName>
</protein>
<dbReference type="Pfam" id="PF02586">
    <property type="entry name" value="SRAP"/>
    <property type="match status" value="1"/>
</dbReference>
<dbReference type="GO" id="GO:0003697">
    <property type="term" value="F:single-stranded DNA binding"/>
    <property type="evidence" value="ECO:0007669"/>
    <property type="project" value="InterPro"/>
</dbReference>
<dbReference type="SUPFAM" id="SSF143081">
    <property type="entry name" value="BB1717-like"/>
    <property type="match status" value="1"/>
</dbReference>
<keyword evidence="4" id="KW-0378">Hydrolase</keyword>
<dbReference type="PANTHER" id="PTHR13604:SF0">
    <property type="entry name" value="ABASIC SITE PROCESSING PROTEIN HMCES"/>
    <property type="match status" value="1"/>
</dbReference>
<dbReference type="GO" id="GO:0106300">
    <property type="term" value="P:protein-DNA covalent cross-linking repair"/>
    <property type="evidence" value="ECO:0007669"/>
    <property type="project" value="InterPro"/>
</dbReference>
<dbReference type="PANTHER" id="PTHR13604">
    <property type="entry name" value="DC12-RELATED"/>
    <property type="match status" value="1"/>
</dbReference>
<evidence type="ECO:0000256" key="5">
    <source>
        <dbReference type="ARBA" id="ARBA00023124"/>
    </source>
</evidence>
<keyword evidence="5" id="KW-0190">Covalent protein-DNA linkage</keyword>
<dbReference type="InterPro" id="IPR036590">
    <property type="entry name" value="SRAP-like"/>
</dbReference>
<dbReference type="EMBL" id="CAFBRC010000041">
    <property type="protein sequence ID" value="CAB5075310.1"/>
    <property type="molecule type" value="Genomic_DNA"/>
</dbReference>
<dbReference type="GO" id="GO:0008233">
    <property type="term" value="F:peptidase activity"/>
    <property type="evidence" value="ECO:0007669"/>
    <property type="project" value="UniProtKB-KW"/>
</dbReference>
<dbReference type="InterPro" id="IPR003738">
    <property type="entry name" value="SRAP"/>
</dbReference>
<keyword evidence="6" id="KW-0238">DNA-binding</keyword>
<evidence type="ECO:0000256" key="2">
    <source>
        <dbReference type="ARBA" id="ARBA00022670"/>
    </source>
</evidence>
<dbReference type="GO" id="GO:0016829">
    <property type="term" value="F:lyase activity"/>
    <property type="evidence" value="ECO:0007669"/>
    <property type="project" value="UniProtKB-KW"/>
</dbReference>
<keyword evidence="2" id="KW-0645">Protease</keyword>
<comment type="similarity">
    <text evidence="1">Belongs to the SOS response-associated peptidase family.</text>
</comment>
<reference evidence="8" key="1">
    <citation type="submission" date="2020-05" db="EMBL/GenBank/DDBJ databases">
        <authorList>
            <person name="Chiriac C."/>
            <person name="Salcher M."/>
            <person name="Ghai R."/>
            <person name="Kavagutti S V."/>
        </authorList>
    </citation>
    <scope>NUCLEOTIDE SEQUENCE</scope>
</reference>
<evidence type="ECO:0000256" key="6">
    <source>
        <dbReference type="ARBA" id="ARBA00023125"/>
    </source>
</evidence>
<evidence type="ECO:0000256" key="1">
    <source>
        <dbReference type="ARBA" id="ARBA00008136"/>
    </source>
</evidence>
<organism evidence="8">
    <name type="scientific">freshwater metagenome</name>
    <dbReference type="NCBI Taxonomy" id="449393"/>
    <lineage>
        <taxon>unclassified sequences</taxon>
        <taxon>metagenomes</taxon>
        <taxon>ecological metagenomes</taxon>
    </lineage>
</organism>
<keyword evidence="3" id="KW-0227">DNA damage</keyword>
<dbReference type="AlphaFoldDB" id="A0A6J7VAD1"/>
<dbReference type="Gene3D" id="3.90.1680.10">
    <property type="entry name" value="SOS response associated peptidase-like"/>
    <property type="match status" value="1"/>
</dbReference>
<evidence type="ECO:0000256" key="4">
    <source>
        <dbReference type="ARBA" id="ARBA00022801"/>
    </source>
</evidence>
<keyword evidence="7" id="KW-0456">Lyase</keyword>